<accession>A0A8X6QX18</accession>
<keyword evidence="2" id="KW-1185">Reference proteome</keyword>
<name>A0A8X6QX18_NEPPI</name>
<gene>
    <name evidence="1" type="ORF">NPIL_546771</name>
</gene>
<evidence type="ECO:0000313" key="2">
    <source>
        <dbReference type="Proteomes" id="UP000887013"/>
    </source>
</evidence>
<protein>
    <submittedName>
        <fullName evidence="1">Uncharacterized protein</fullName>
    </submittedName>
</protein>
<comment type="caution">
    <text evidence="1">The sequence shown here is derived from an EMBL/GenBank/DDBJ whole genome shotgun (WGS) entry which is preliminary data.</text>
</comment>
<feature type="non-terminal residue" evidence="1">
    <location>
        <position position="1"/>
    </location>
</feature>
<reference evidence="1" key="1">
    <citation type="submission" date="2020-08" db="EMBL/GenBank/DDBJ databases">
        <title>Multicomponent nature underlies the extraordinary mechanical properties of spider dragline silk.</title>
        <authorList>
            <person name="Kono N."/>
            <person name="Nakamura H."/>
            <person name="Mori M."/>
            <person name="Yoshida Y."/>
            <person name="Ohtoshi R."/>
            <person name="Malay A.D."/>
            <person name="Moran D.A.P."/>
            <person name="Tomita M."/>
            <person name="Numata K."/>
            <person name="Arakawa K."/>
        </authorList>
    </citation>
    <scope>NUCLEOTIDE SEQUENCE</scope>
</reference>
<evidence type="ECO:0000313" key="1">
    <source>
        <dbReference type="EMBL" id="GFU43992.1"/>
    </source>
</evidence>
<dbReference type="AlphaFoldDB" id="A0A8X6QX18"/>
<proteinExistence type="predicted"/>
<sequence length="92" mass="10693">PRIRRSDYLIPTPRLGRSDYLIPIPRYGRHDSSKSRFGRSEVDKYPPLNIFASSVTLLNTELSWSMRSSDDGLCIHGEIFKCRCLFIFVENK</sequence>
<dbReference type="Proteomes" id="UP000887013">
    <property type="component" value="Unassembled WGS sequence"/>
</dbReference>
<dbReference type="OrthoDB" id="6430009at2759"/>
<organism evidence="1 2">
    <name type="scientific">Nephila pilipes</name>
    <name type="common">Giant wood spider</name>
    <name type="synonym">Nephila maculata</name>
    <dbReference type="NCBI Taxonomy" id="299642"/>
    <lineage>
        <taxon>Eukaryota</taxon>
        <taxon>Metazoa</taxon>
        <taxon>Ecdysozoa</taxon>
        <taxon>Arthropoda</taxon>
        <taxon>Chelicerata</taxon>
        <taxon>Arachnida</taxon>
        <taxon>Araneae</taxon>
        <taxon>Araneomorphae</taxon>
        <taxon>Entelegynae</taxon>
        <taxon>Araneoidea</taxon>
        <taxon>Nephilidae</taxon>
        <taxon>Nephila</taxon>
    </lineage>
</organism>
<dbReference type="EMBL" id="BMAW01085669">
    <property type="protein sequence ID" value="GFU43992.1"/>
    <property type="molecule type" value="Genomic_DNA"/>
</dbReference>